<keyword evidence="2" id="KW-1185">Reference proteome</keyword>
<dbReference type="STRING" id="558155.SAMN04487911_11475"/>
<dbReference type="Proteomes" id="UP000184231">
    <property type="component" value="Unassembled WGS sequence"/>
</dbReference>
<evidence type="ECO:0008006" key="3">
    <source>
        <dbReference type="Google" id="ProtNLM"/>
    </source>
</evidence>
<dbReference type="AlphaFoldDB" id="A0A1M6HMB1"/>
<dbReference type="EMBL" id="FQYX01000014">
    <property type="protein sequence ID" value="SHJ23371.1"/>
    <property type="molecule type" value="Genomic_DNA"/>
</dbReference>
<evidence type="ECO:0000313" key="2">
    <source>
        <dbReference type="Proteomes" id="UP000184231"/>
    </source>
</evidence>
<protein>
    <recommendedName>
        <fullName evidence="3">GTPase</fullName>
    </recommendedName>
</protein>
<evidence type="ECO:0000313" key="1">
    <source>
        <dbReference type="EMBL" id="SHJ23371.1"/>
    </source>
</evidence>
<reference evidence="1 2" key="1">
    <citation type="submission" date="2016-11" db="EMBL/GenBank/DDBJ databases">
        <authorList>
            <person name="Jaros S."/>
            <person name="Januszkiewicz K."/>
            <person name="Wedrychowicz H."/>
        </authorList>
    </citation>
    <scope>NUCLEOTIDE SEQUENCE [LARGE SCALE GENOMIC DNA]</scope>
    <source>
        <strain evidence="1 2">CGMCC 1.8863</strain>
    </source>
</reference>
<organism evidence="1 2">
    <name type="scientific">Arenibacter nanhaiticus</name>
    <dbReference type="NCBI Taxonomy" id="558155"/>
    <lineage>
        <taxon>Bacteria</taxon>
        <taxon>Pseudomonadati</taxon>
        <taxon>Bacteroidota</taxon>
        <taxon>Flavobacteriia</taxon>
        <taxon>Flavobacteriales</taxon>
        <taxon>Flavobacteriaceae</taxon>
        <taxon>Arenibacter</taxon>
    </lineage>
</organism>
<sequence length="130" mass="15074">MGNTELQGVKSLVLVYNADSGIGNAVLDSVHKIWSPKTYQCKLCELTHGVFVERKVWKDFRKKSTVQLNVLHRDEFKEHYGDNYGYNFSFPVILVGPMNDLRVYLSSREINALESPEELIRLILEKEEKR</sequence>
<accession>A0A1M6HMB1</accession>
<dbReference type="RefSeq" id="WP_072764656.1">
    <property type="nucleotide sequence ID" value="NZ_FQYX01000014.1"/>
</dbReference>
<proteinExistence type="predicted"/>
<gene>
    <name evidence="1" type="ORF">SAMN04487911_11475</name>
</gene>
<dbReference type="OrthoDB" id="572467at2"/>
<name>A0A1M6HMB1_9FLAO</name>